<sequence length="147" mass="16465">MPLSDDRVAIEKYLKKYHVLTLCAAAEGDLWCANCFYVVEPEQMALLLMTDLKTRHGTLMAQQPRVSGTIAAQPKTVALIKGVQYSGRAVQLTGDEEQAGRALYCKQFPVARAMSSPLWRLSLDEIKMTDNALGFGKKLHWQRENHA</sequence>
<organism evidence="2 3">
    <name type="scientific">Chimaeribacter californicus</name>
    <dbReference type="NCBI Taxonomy" id="2060067"/>
    <lineage>
        <taxon>Bacteria</taxon>
        <taxon>Pseudomonadati</taxon>
        <taxon>Pseudomonadota</taxon>
        <taxon>Gammaproteobacteria</taxon>
        <taxon>Enterobacterales</taxon>
        <taxon>Yersiniaceae</taxon>
        <taxon>Chimaeribacter</taxon>
    </lineage>
</organism>
<dbReference type="Gene3D" id="2.30.110.10">
    <property type="entry name" value="Electron Transport, Fmn-binding Protein, Chain A"/>
    <property type="match status" value="1"/>
</dbReference>
<reference evidence="2 3" key="1">
    <citation type="submission" date="2017-12" db="EMBL/GenBank/DDBJ databases">
        <title>Characterization of six clinical isolates of Enterochimera gen. nov., a novel genus of the Yersiniaciae family and the three species Enterochimera arupensis sp. nov., Enterochimera coloradensis sp. nov, and Enterochimera californica sp. nov.</title>
        <authorList>
            <person name="Rossi A."/>
            <person name="Fisher M."/>
        </authorList>
    </citation>
    <scope>NUCLEOTIDE SEQUENCE [LARGE SCALE GENOMIC DNA]</scope>
    <source>
        <strain evidence="3">2015-Iso6</strain>
    </source>
</reference>
<dbReference type="AlphaFoldDB" id="A0A2N5E543"/>
<evidence type="ECO:0000313" key="2">
    <source>
        <dbReference type="EMBL" id="PLR36284.1"/>
    </source>
</evidence>
<dbReference type="NCBIfam" id="NF002900">
    <property type="entry name" value="PRK03467.1"/>
    <property type="match status" value="1"/>
</dbReference>
<comment type="similarity">
    <text evidence="1">Belongs to the UPF0306 family.</text>
</comment>
<dbReference type="EMBL" id="PJZF01000009">
    <property type="protein sequence ID" value="PLR36284.1"/>
    <property type="molecule type" value="Genomic_DNA"/>
</dbReference>
<comment type="caution">
    <text evidence="2">The sequence shown here is derived from an EMBL/GenBank/DDBJ whole genome shotgun (WGS) entry which is preliminary data.</text>
</comment>
<dbReference type="PIRSF" id="PIRSF009554">
    <property type="entry name" value="UCP009554"/>
    <property type="match status" value="1"/>
</dbReference>
<dbReference type="RefSeq" id="WP_101816379.1">
    <property type="nucleotide sequence ID" value="NZ_PJZF01000009.1"/>
</dbReference>
<dbReference type="InterPro" id="IPR012349">
    <property type="entry name" value="Split_barrel_FMN-bd"/>
</dbReference>
<dbReference type="InterPro" id="IPR011194">
    <property type="entry name" value="UPF0306"/>
</dbReference>
<evidence type="ECO:0000256" key="1">
    <source>
        <dbReference type="HAMAP-Rule" id="MF_00764"/>
    </source>
</evidence>
<accession>A0A2N5E543</accession>
<keyword evidence="3" id="KW-1185">Reference proteome</keyword>
<dbReference type="HAMAP" id="MF_00764">
    <property type="entry name" value="UPF0306"/>
    <property type="match status" value="1"/>
</dbReference>
<dbReference type="SUPFAM" id="SSF50475">
    <property type="entry name" value="FMN-binding split barrel"/>
    <property type="match status" value="1"/>
</dbReference>
<protein>
    <recommendedName>
        <fullName evidence="1">UPF0306 protein CYR55_12025</fullName>
    </recommendedName>
</protein>
<dbReference type="OrthoDB" id="8447155at2"/>
<proteinExistence type="inferred from homology"/>
<dbReference type="Proteomes" id="UP000234240">
    <property type="component" value="Unassembled WGS sequence"/>
</dbReference>
<gene>
    <name evidence="2" type="ORF">CYR55_12025</name>
</gene>
<name>A0A2N5E543_9GAMM</name>
<evidence type="ECO:0000313" key="3">
    <source>
        <dbReference type="Proteomes" id="UP000234240"/>
    </source>
</evidence>